<feature type="region of interest" description="Disordered" evidence="1">
    <location>
        <begin position="301"/>
        <end position="330"/>
    </location>
</feature>
<protein>
    <recommendedName>
        <fullName evidence="5">DUF5667 domain-containing protein</fullName>
    </recommendedName>
</protein>
<dbReference type="AlphaFoldDB" id="A0A1F6C5J1"/>
<evidence type="ECO:0000313" key="4">
    <source>
        <dbReference type="Proteomes" id="UP000178606"/>
    </source>
</evidence>
<feature type="signal peptide" evidence="2">
    <location>
        <begin position="1"/>
        <end position="22"/>
    </location>
</feature>
<feature type="chain" id="PRO_5009523244" description="DUF5667 domain-containing protein" evidence="2">
    <location>
        <begin position="23"/>
        <end position="330"/>
    </location>
</feature>
<feature type="region of interest" description="Disordered" evidence="1">
    <location>
        <begin position="190"/>
        <end position="223"/>
    </location>
</feature>
<name>A0A1F6C5J1_HANXR</name>
<sequence length="330" mass="36479">MKSMWIPTATLALWLAASPGVAEEKADVSTQAETAGSVAAKTERQTSKVMFGQMTAVQAQLGLHRGGAGVAQEMKTSARTQAEALTAEAEAVLGADATPQEIREFFRARVAGYGTVAEMRQDIAVVLGPNPSHGAVKAYLLLRHAEMKGLSDREPDFEALRAEVKALGDVKVGELRGLLREKIRISVDRGDADRKHKDDAHKKEKDDADAPEDKRPEGSKDEHKVLHAELKAEHKAWHEEQKEAREEKLEAKIEARLSELEANVEARLAELEAHREKIDAKIEAKQEKIQMKAEVRRADLEAQRQKIEAKAEARQKTEVRVGRDEEEGGK</sequence>
<proteinExistence type="predicted"/>
<accession>A0A1F6C5J1</accession>
<keyword evidence="2" id="KW-0732">Signal</keyword>
<dbReference type="EMBL" id="MFKF01000404">
    <property type="protein sequence ID" value="OGG44411.1"/>
    <property type="molecule type" value="Genomic_DNA"/>
</dbReference>
<organism evidence="3 4">
    <name type="scientific">Handelsmanbacteria sp. (strain RIFCSPLOWO2_12_FULL_64_10)</name>
    <dbReference type="NCBI Taxonomy" id="1817868"/>
    <lineage>
        <taxon>Bacteria</taxon>
        <taxon>Candidatus Handelsmaniibacteriota</taxon>
    </lineage>
</organism>
<comment type="caution">
    <text evidence="3">The sequence shown here is derived from an EMBL/GenBank/DDBJ whole genome shotgun (WGS) entry which is preliminary data.</text>
</comment>
<reference evidence="3 4" key="1">
    <citation type="journal article" date="2016" name="Nat. Commun.">
        <title>Thousands of microbial genomes shed light on interconnected biogeochemical processes in an aquifer system.</title>
        <authorList>
            <person name="Anantharaman K."/>
            <person name="Brown C.T."/>
            <person name="Hug L.A."/>
            <person name="Sharon I."/>
            <person name="Castelle C.J."/>
            <person name="Probst A.J."/>
            <person name="Thomas B.C."/>
            <person name="Singh A."/>
            <person name="Wilkins M.J."/>
            <person name="Karaoz U."/>
            <person name="Brodie E.L."/>
            <person name="Williams K.H."/>
            <person name="Hubbard S.S."/>
            <person name="Banfield J.F."/>
        </authorList>
    </citation>
    <scope>NUCLEOTIDE SEQUENCE [LARGE SCALE GENOMIC DNA]</scope>
    <source>
        <strain evidence="4">RIFCSPLOWO2_12_FULL_64_10</strain>
    </source>
</reference>
<gene>
    <name evidence="3" type="ORF">A3F84_00875</name>
</gene>
<evidence type="ECO:0000313" key="3">
    <source>
        <dbReference type="EMBL" id="OGG44411.1"/>
    </source>
</evidence>
<evidence type="ECO:0008006" key="5">
    <source>
        <dbReference type="Google" id="ProtNLM"/>
    </source>
</evidence>
<evidence type="ECO:0000256" key="1">
    <source>
        <dbReference type="SAM" id="MobiDB-lite"/>
    </source>
</evidence>
<dbReference type="Proteomes" id="UP000178606">
    <property type="component" value="Unassembled WGS sequence"/>
</dbReference>
<evidence type="ECO:0000256" key="2">
    <source>
        <dbReference type="SAM" id="SignalP"/>
    </source>
</evidence>